<dbReference type="Proteomes" id="UP000239209">
    <property type="component" value="Unassembled WGS sequence"/>
</dbReference>
<reference evidence="1 2" key="1">
    <citation type="submission" date="2018-03" db="EMBL/GenBank/DDBJ databases">
        <title>Genomic Encyclopedia of Archaeal and Bacterial Type Strains, Phase II (KMG-II): from individual species to whole genera.</title>
        <authorList>
            <person name="Goeker M."/>
        </authorList>
    </citation>
    <scope>NUCLEOTIDE SEQUENCE [LARGE SCALE GENOMIC DNA]</scope>
    <source>
        <strain evidence="1 2">DSM 45348</strain>
    </source>
</reference>
<dbReference type="EMBL" id="PVZG01000029">
    <property type="protein sequence ID" value="PRY19732.1"/>
    <property type="molecule type" value="Genomic_DNA"/>
</dbReference>
<accession>A0A2T0RF13</accession>
<protein>
    <submittedName>
        <fullName evidence="1">Phage tail-like protein</fullName>
    </submittedName>
</protein>
<name>A0A2T0RF13_9ACTN</name>
<evidence type="ECO:0000313" key="1">
    <source>
        <dbReference type="EMBL" id="PRY19732.1"/>
    </source>
</evidence>
<keyword evidence="2" id="KW-1185">Reference proteome</keyword>
<evidence type="ECO:0000313" key="2">
    <source>
        <dbReference type="Proteomes" id="UP000239209"/>
    </source>
</evidence>
<organism evidence="1 2">
    <name type="scientific">Pseudosporangium ferrugineum</name>
    <dbReference type="NCBI Taxonomy" id="439699"/>
    <lineage>
        <taxon>Bacteria</taxon>
        <taxon>Bacillati</taxon>
        <taxon>Actinomycetota</taxon>
        <taxon>Actinomycetes</taxon>
        <taxon>Micromonosporales</taxon>
        <taxon>Micromonosporaceae</taxon>
        <taxon>Pseudosporangium</taxon>
    </lineage>
</organism>
<dbReference type="Pfam" id="PF09684">
    <property type="entry name" value="Tail_P2_I"/>
    <property type="match status" value="1"/>
</dbReference>
<dbReference type="AlphaFoldDB" id="A0A2T0RF13"/>
<comment type="caution">
    <text evidence="1">The sequence shown here is derived from an EMBL/GenBank/DDBJ whole genome shotgun (WGS) entry which is preliminary data.</text>
</comment>
<dbReference type="InterPro" id="IPR029787">
    <property type="entry name" value="Nucleotide_cyclase"/>
</dbReference>
<dbReference type="SUPFAM" id="SSF55073">
    <property type="entry name" value="Nucleotide cyclase"/>
    <property type="match status" value="1"/>
</dbReference>
<proteinExistence type="predicted"/>
<gene>
    <name evidence="1" type="ORF">CLV70_12928</name>
</gene>
<dbReference type="InterPro" id="IPR006521">
    <property type="entry name" value="Tail_protein_I"/>
</dbReference>
<sequence length="317" mass="33253">MYRAALVITAGDPPPPWGEFTRTVLPEAFRRAGLDWREAEHGRFGTGLLIVAPAAAAARLAREFARELAEATARLPGPPRLGAGLDVGMCHRDGTGWYGDAVTTARELARPPAAGDAAAVRLTVSEAVRDLAPGDVVPAGTAAAPEEISVLGETARRTAPGSPVRLIAEAVDAVALPVAAFAEELPVLLSPDVAPSDVLAWMYEVLGVDLPRLLDDRHGRRLVSGLVGCYRRRGTARGLADLIALRYGVGVQVVDPGSATWSAVPETPVRQPPGPVTVLLDTDEPLNGLDRVIRSALPAGVGYRVSRRPRGAPGPAR</sequence>
<dbReference type="Gene3D" id="3.30.70.1230">
    <property type="entry name" value="Nucleotide cyclase"/>
    <property type="match status" value="1"/>
</dbReference>